<dbReference type="PaxDb" id="7227-FBpp0271737"/>
<sequence length="2838" mass="319886">MVFSYACMVLQRIVVPAVLVLAALMRPVGISFVYLLMFFVSPFVPLATRRNFKGSVTAFFIILLTLSTLVLLGHITLQILAVSLTLPIYNCSFSERLLRHIGFVSFIDLQPFAIIEWLVPEVLVFATSLGSYLTVKRVASQPVGAEQLENGEVVDGQAENAQTSSQPSAADANGGDVQQATVTTPLQQQQQQLRKRVSMISQHIHFEGLVKISPLFCLATLFFAAVLRPSVPGGFYFLIFLLSGTYWATCQTLQRGFALLLRCVMVVLVLHSLSIVSYQTPWMQSHLNHTTLTARLIGLEPLIESYCSPDIRVFLYNNKLSLDSYLNPFALFFAYFALALTTKHLIKPRLVRQSTRKARTPQPLESGSSVAPSVTQRGNDMQLESMEQRSEQENTTTSILDQISYGFVSVGGFIYQNSYIFTNILMMAWSIVYHSWLTFVLLLSANVLWMIPNQRKAMMRSSPFIVLYAEALLIAQYIYGMDLNNEELPTSVPTAGINLQQIGFERPIENQMRPCVPLIVKTAFVLMFWVTSRQFFKEKRDRRRDSTLADFIAPLQITVGSAGSSYLINDGKKTSKFLKKAGDVIKNLLVRLWIWLLVLVIFLCAITGENMTGFRICYMALFLFFLLVFQSSSKAWVKIMYGFWLFLIFYAMSILILIYTYQFDKFDTYWSDYLNVSATLQKDIGLKRYQTKDLFLHLVSPTIIVILTVIQVHYFHKRFIASLQQQPLAGGSAQQKPTETTALEPAPSKRRGSAGSLRKSQGPSAEAAPGATTDFETSVRDLVRISFRKIKNKSEYIFKNFKDVFWRFLELHIMKAVYIAAFVCSVSEVCVLHIIFVGFCVLGATSRKAVQVVISRLISFIVTVIVLSKMIYQIEYLSHSQHNVVCSDNRTANNAEWIGLTKADKVTGGLMSLLRTYIIYMVIVTMHAVISLRQLQMRVKIGALNAPPTKLLFPNIIRADAEKDLVGLVKYLLNFGFYKFGIEISLIALVSTITYRQDIVAVVYALWLVVLLLLRRSQCAKIWGVFQAFFAISILTQYIVLVGLPPSSCLVFPWDEGPFGEGIQRWAMLPGALHFNHVPKLIFDFIVLVILNRQKSIFCIEQRYASNDDYPGGSNRSVIADIAQLGRVPFDNPTHDFCSYIRNYSDILKNGVLCGFYWFTLAVVFLAGTNIADLLALGYLIGAFIFLWQGSDFYLRPIHTIIFRWKWLLAFNVANILIKTSFQMAGCLFMTQLTKDCCWLVHMLGITCTSNVLTEQIMLPEEAELALKPGECPKITHQVVLLWDTICFAFIIFQLRIFKSHYFCHIITDTKANNILASRGADIIESLRHKQIAHRHDHEKQVLHKIKRKMERIRATQQKMLRPLDKQTHFDGRRTPSEHAMSDVAPLVHNSSFTSCQGSGYLTPDEHSSATSGTSSPARASILSSSGGSVESVDSADAAVIIEPEINVMPCDEITDYVDVQSVSEEETTVAMPKKDLSCQSKECVFKSPEPSKPTTPSTDALSTLLTEGFLEPKRISLGLAPPELSPPVGMQCLAPPLAAYATAMASSAASSVLSTNLTPNLRREHRRQSSTNAAVSWNETVSIKRSPMKKQMSADKEEVVTMRHKSLHRRHQSMGNASYSLDEASQSQRKRLSSNLSGARDEAALRSAQRPHSWGPVGTSSYMESLMCAFYEPALLHGPSTRAGDYYMFEEMDDKFELDLIHDEIDFLEEENITESEMKMQRRKTLYDKSKDAPTGEFPSTSKGISKERDAATASSSASPAPTRDVGDLPVIPPPSTGLGREQTSKETSDSKSKMEVDSGEVTAKDSDEDFDTNPIIRLLEGFLVTLTIRLNRFSRNYRFVNRILAGEKKTLKESSSLNRLGLSSAAAMFHFLKSNLESDESEPPASSSTPRRVVIAPPNATEHSDPTSTTLNTNTTTTPLSPPEPLQPLQPLQPNTTSTPQQQHQHIRAAEEIIELPVDTVDGVAHRKQSINSSPPAKGAGEFNLEEENFAQRDHHIIVEVLISSWYALLANTDLICYIVVFINQVVNASLISLPLPIMVFLWGTLSLPRPTKTFWVTLIAYTQAIVLIKCIFQFKLIWSNYHQLPNQPLTPAKIFGVENKAHYAIYDLILLLVLFLHRYLLKSQGLWKSGYKDTDNQFTKPTASIDERDDSDNLSQPDSRQLNDDAAQKLSLQVSQASLPGSPEFSKTGINQLERTKYTSSLYKFFFSLVHKSRLATDVYALMFLCDFVNFFVLLFGFTAFGTQQTESDEGVQTYLAENKVPIPFLIMLLVQFLLIVIDRALYLRKALVNKIIFHFFSVIGIHIWMFFVVPAVTERTFNSLAPPIIFYVIKCFYMLLSSYQIKSGYPKRILGNFFTKGFSMVNMIAFKVYMQIPFLYELRTILDWVCIDSTMTIFDWLKMEDIFSNIYLIRCTRQSETDFPAMRAQKKASLSKLIMGGTIVLLIVICIWGPLCLFALGNAVGTSNVPFHVSLSIRIGPYDPIYTTNNYDSIFEINPEMYSQMTNAYIKEKQALTFIAGYDATDVAAVRLAGNSPSLWNIAPPDRQRLLNDLRNNHTLKARFSYSLTRKAPAKGLKENVGDEHAISLDESFEGRAALIHMLSETHDVEPIYSNGTTNGTTPEVEEVVVIPGMIPKFIKVLNSGDAAVVSVLSPKHYDYRPLVIKMHRDNETNGLWWEIRDYCNDTFYNETLSKFAYSNCTSGIVMYTFNDKKFPSTFSFLTAGGIIGLYTTFVLLASRFMKSFIGGQNRKIMFEDLPYVDRVLQLCLDIYLVREALEFALEEDLFAKLLFLYRSPETLIKWTRPKEEYVDDDGDTDSIPSRMSVRRPEQLQPQQPQ</sequence>
<evidence type="ECO:0000313" key="17">
    <source>
        <dbReference type="EMBL" id="AGB92765.2"/>
    </source>
</evidence>
<feature type="transmembrane region" description="Helical" evidence="11">
    <location>
        <begin position="427"/>
        <end position="449"/>
    </location>
</feature>
<feature type="transmembrane region" description="Helical" evidence="11">
    <location>
        <begin position="59"/>
        <end position="89"/>
    </location>
</feature>
<dbReference type="InterPro" id="IPR056769">
    <property type="entry name" value="Piezo_TM1-24"/>
</dbReference>
<dbReference type="EMBL" id="AE014134">
    <property type="protein sequence ID" value="AGB92765.2"/>
    <property type="molecule type" value="Genomic_DNA"/>
</dbReference>
<dbReference type="InterPro" id="IPR056770">
    <property type="entry name" value="Piezo_THU9_anchor"/>
</dbReference>
<evidence type="ECO:0000256" key="5">
    <source>
        <dbReference type="ARBA" id="ARBA00022692"/>
    </source>
</evidence>
<feature type="domain" description="Piezo THU9 and anchor" evidence="16">
    <location>
        <begin position="2220"/>
        <end position="2459"/>
    </location>
</feature>
<dbReference type="Pfam" id="PF23188">
    <property type="entry name" value="THU_Piezo1"/>
    <property type="match status" value="1"/>
</dbReference>
<gene>
    <name evidence="17 18" type="primary">Piezo</name>
    <name evidence="17" type="synonym">anon-EST:Liang-1.32</name>
    <name evidence="17" type="synonym">CG18103</name>
    <name evidence="17" type="synonym">CG31608</name>
    <name evidence="17" type="synonym">CG8486</name>
    <name evidence="17" type="synonym">clone 1.32</name>
    <name evidence="17" type="synonym">Dmel\CG44122</name>
    <name evidence="17" type="synonym">DmPIEZO</name>
    <name evidence="17" type="synonym">DmPiezo</name>
    <name evidence="17" type="synonym">Dmpiezo</name>
    <name evidence="17" type="synonym">fos28F</name>
    <name evidence="17" type="synonym">fos500</name>
    <name evidence="17" type="synonym">OrfKD</name>
    <name evidence="17" type="synonym">piezo</name>
    <name evidence="17 18" type="ORF">CG44122</name>
    <name evidence="17" type="ORF">Dmel_CG44122</name>
</gene>
<feature type="transmembrane region" description="Helical" evidence="11">
    <location>
        <begin position="641"/>
        <end position="661"/>
    </location>
</feature>
<feature type="transmembrane region" description="Helical" evidence="11">
    <location>
        <begin position="2719"/>
        <end position="2742"/>
    </location>
</feature>
<feature type="transmembrane region" description="Helical" evidence="11">
    <location>
        <begin position="2106"/>
        <end position="2124"/>
    </location>
</feature>
<comment type="subcellular location">
    <subcellularLocation>
        <location evidence="1">Cell membrane</location>
        <topology evidence="1">Multi-pass membrane protein</topology>
    </subcellularLocation>
</comment>
<reference evidence="17 19" key="4">
    <citation type="journal article" date="2002" name="Genome Biol.">
        <title>The transposable elements of the Drosophila melanogaster euchromatin: a genomics perspective.</title>
        <authorList>
            <person name="Kaminker J.S."/>
            <person name="Bergman C.M."/>
            <person name="Kronmiller B."/>
            <person name="Carlson J."/>
            <person name="Svirskas R."/>
            <person name="Patel S."/>
            <person name="Frise E."/>
            <person name="Wheeler D.A."/>
            <person name="Lewis S.E."/>
            <person name="Rubin G.M."/>
            <person name="Ashburner M."/>
            <person name="Celniker S.E."/>
        </authorList>
    </citation>
    <scope>NUCLEOTIDE SEQUENCE [LARGE SCALE GENOMIC DNA]</scope>
    <source>
        <strain evidence="19">Berkeley</strain>
    </source>
</reference>
<keyword evidence="5 11" id="KW-0812">Transmembrane</keyword>
<dbReference type="InterPro" id="IPR027272">
    <property type="entry name" value="Piezo"/>
</dbReference>
<dbReference type="VEuPathDB" id="VectorBase:FBgn0264953"/>
<proteinExistence type="evidence at protein level"/>
<evidence type="ECO:0000256" key="4">
    <source>
        <dbReference type="ARBA" id="ARBA00022475"/>
    </source>
</evidence>
<evidence type="ECO:0000259" key="13">
    <source>
        <dbReference type="Pfam" id="PF15917"/>
    </source>
</evidence>
<reference evidence="17 19" key="11">
    <citation type="journal article" date="2015" name="Genome Res.">
        <title>The Release 6 reference sequence of the Drosophila melanogaster genome.</title>
        <authorList>
            <person name="Hoskins R.A."/>
            <person name="Carlson J.W."/>
            <person name="Wan K.H."/>
            <person name="Park S."/>
            <person name="Mendez I."/>
            <person name="Galle S.E."/>
            <person name="Booth B.W."/>
            <person name="Pfeiffer B.D."/>
            <person name="George R.A."/>
            <person name="Svirskas R."/>
            <person name="Krzywinski M."/>
            <person name="Schein J."/>
            <person name="Accardo M.C."/>
            <person name="Damia E."/>
            <person name="Messina G."/>
            <person name="Mendez-Lago M."/>
            <person name="de Pablos B."/>
            <person name="Demakova O.V."/>
            <person name="Andreyeva E.N."/>
            <person name="Boldyreva L.V."/>
            <person name="Marra M."/>
            <person name="Carvalho A.B."/>
            <person name="Dimitri P."/>
            <person name="Villasante A."/>
            <person name="Zhimulev I.F."/>
            <person name="Rubin G.M."/>
            <person name="Karpen G.H."/>
            <person name="Celniker S.E."/>
        </authorList>
    </citation>
    <scope>NUCLEOTIDE SEQUENCE [LARGE SCALE GENOMIC DNA]</scope>
    <source>
        <strain evidence="19">Berkeley</strain>
    </source>
</reference>
<feature type="transmembrane region" description="Helical" evidence="11">
    <location>
        <begin position="2222"/>
        <end position="2244"/>
    </location>
</feature>
<dbReference type="ExpressionAtlas" id="M9PCW8">
    <property type="expression patterns" value="baseline and differential"/>
</dbReference>
<feature type="transmembrane region" description="Helical" evidence="11">
    <location>
        <begin position="2031"/>
        <end position="2050"/>
    </location>
</feature>
<evidence type="ECO:0000256" key="9">
    <source>
        <dbReference type="ARBA" id="ARBA00023303"/>
    </source>
</evidence>
<keyword evidence="3" id="KW-0813">Transport</keyword>
<evidence type="ECO:0000259" key="14">
    <source>
        <dbReference type="Pfam" id="PF23188"/>
    </source>
</evidence>
<evidence type="ECO:0000259" key="16">
    <source>
        <dbReference type="Pfam" id="PF24874"/>
    </source>
</evidence>
<comment type="similarity">
    <text evidence="2">Belongs to the PIEZO (TC 1.A.75) family.</text>
</comment>
<dbReference type="Pfam" id="PF15917">
    <property type="entry name" value="Piezo_TM25-28"/>
    <property type="match status" value="1"/>
</dbReference>
<dbReference type="SMR" id="M9PCW8"/>
<evidence type="ECO:0000259" key="12">
    <source>
        <dbReference type="Pfam" id="PF12166"/>
    </source>
</evidence>
<feature type="region of interest" description="Disordered" evidence="10">
    <location>
        <begin position="1398"/>
        <end position="1430"/>
    </location>
</feature>
<dbReference type="Bgee" id="FBgn0264953">
    <property type="expression patterns" value="Expressed in nociceptive neuron in imaginal disc-derived wing and 223 other cell types or tissues"/>
</dbReference>
<dbReference type="GO" id="GO:0005886">
    <property type="term" value="C:plasma membrane"/>
    <property type="evidence" value="ECO:0007669"/>
    <property type="project" value="UniProtKB-SubCell"/>
</dbReference>
<feature type="compositionally biased region" description="Low complexity" evidence="10">
    <location>
        <begin position="1931"/>
        <end position="1943"/>
    </location>
</feature>
<dbReference type="Proteomes" id="UP000000803">
    <property type="component" value="Chromosome 2L"/>
</dbReference>
<reference evidence="17 19" key="9">
    <citation type="journal article" date="2015" name="G3 (Bethesda)">
        <title>Gene Model Annotations for Drosophila melanogaster: Impact of High-Throughput Data.</title>
        <authorList>
            <consortium name="FlyBase Consortium"/>
            <person name="Matthews B.B."/>
            <person name="Dos Santos G."/>
            <person name="Crosby M.A."/>
            <person name="Emmert D.B."/>
            <person name="St Pierre S.E."/>
            <person name="Gramates L.S."/>
            <person name="Zhou P."/>
            <person name="Schroeder A.J."/>
            <person name="Falls K."/>
            <person name="Strelets V."/>
            <person name="Russo S.M."/>
            <person name="Gelbart W.M."/>
            <person name="null"/>
        </authorList>
    </citation>
    <scope>NUCLEOTIDE SEQUENCE [LARGE SCALE GENOMIC DNA]</scope>
    <source>
        <strain evidence="19">Berkeley</strain>
    </source>
</reference>
<evidence type="ECO:0000256" key="3">
    <source>
        <dbReference type="ARBA" id="ARBA00022448"/>
    </source>
</evidence>
<feature type="transmembrane region" description="Helical" evidence="11">
    <location>
        <begin position="853"/>
        <end position="872"/>
    </location>
</feature>
<evidence type="ECO:0007829" key="20">
    <source>
        <dbReference type="PeptideAtlas" id="M9PCW8"/>
    </source>
</evidence>
<feature type="domain" description="Piezo TM25-28" evidence="13">
    <location>
        <begin position="1132"/>
        <end position="1376"/>
    </location>
</feature>
<feature type="transmembrane region" description="Helical" evidence="11">
    <location>
        <begin position="816"/>
        <end position="841"/>
    </location>
</feature>
<feature type="transmembrane region" description="Helical" evidence="11">
    <location>
        <begin position="971"/>
        <end position="993"/>
    </location>
</feature>
<evidence type="ECO:0000256" key="2">
    <source>
        <dbReference type="ARBA" id="ARBA00007821"/>
    </source>
</evidence>
<dbReference type="AGR" id="FB:FBgn0264953"/>
<feature type="domain" description="Piezo TM1-24" evidence="15">
    <location>
        <begin position="26"/>
        <end position="720"/>
    </location>
</feature>
<evidence type="ECO:0000259" key="15">
    <source>
        <dbReference type="Pfam" id="PF24871"/>
    </source>
</evidence>
<reference evidence="17 19" key="7">
    <citation type="journal article" date="2007" name="Science">
        <title>The Release 5.1 annotation of Drosophila melanogaster heterochromatin.</title>
        <authorList>
            <person name="Smith C.D."/>
            <person name="Shu S."/>
            <person name="Mungall C.J."/>
            <person name="Karpen G.H."/>
        </authorList>
    </citation>
    <scope>NUCLEOTIDE SEQUENCE [LARGE SCALE GENOMIC DNA]</scope>
    <source>
        <strain evidence="19">Berkeley</strain>
    </source>
</reference>
<evidence type="ECO:0000256" key="6">
    <source>
        <dbReference type="ARBA" id="ARBA00022989"/>
    </source>
</evidence>
<dbReference type="HOGENOM" id="CLU_004213_0_0_1"/>
<feature type="region of interest" description="Disordered" evidence="10">
    <location>
        <begin position="1606"/>
        <end position="1656"/>
    </location>
</feature>
<dbReference type="InterPro" id="IPR031334">
    <property type="entry name" value="Piezo_cap_dom"/>
</dbReference>
<dbReference type="PANTHER" id="PTHR47049:SF2">
    <property type="entry name" value="PIEZO-TYPE MECHANOSENSITIVE ION CHANNEL HOMOLOG"/>
    <property type="match status" value="1"/>
</dbReference>
<evidence type="ECO:0000313" key="19">
    <source>
        <dbReference type="Proteomes" id="UP000000803"/>
    </source>
</evidence>
<evidence type="ECO:0000256" key="10">
    <source>
        <dbReference type="SAM" id="MobiDB-lite"/>
    </source>
</evidence>
<dbReference type="InterPro" id="IPR056768">
    <property type="entry name" value="THU_Piezo"/>
</dbReference>
<reference evidence="17 19" key="8">
    <citation type="journal article" date="2007" name="Science">
        <title>Sequence finishing and mapping of Drosophila melanogaster heterochromatin.</title>
        <authorList>
            <person name="Hoskins R.A."/>
            <person name="Carlson J.W."/>
            <person name="Kennedy C."/>
            <person name="Acevedo D."/>
            <person name="Evans-Holm M."/>
            <person name="Frise E."/>
            <person name="Wan K.H."/>
            <person name="Park S."/>
            <person name="Mendez-Lago M."/>
            <person name="Rossi F."/>
            <person name="Villasante A."/>
            <person name="Dimitri P."/>
            <person name="Karpen G.H."/>
            <person name="Celniker S.E."/>
        </authorList>
    </citation>
    <scope>NUCLEOTIDE SEQUENCE [LARGE SCALE GENOMIC DNA]</scope>
    <source>
        <strain evidence="19">Berkeley</strain>
    </source>
</reference>
<dbReference type="FlyBase" id="FBgn0264953">
    <property type="gene designation" value="Piezo"/>
</dbReference>
<evidence type="ECO:0000256" key="8">
    <source>
        <dbReference type="ARBA" id="ARBA00023136"/>
    </source>
</evidence>
<feature type="transmembrane region" description="Helical" evidence="11">
    <location>
        <begin position="233"/>
        <end position="250"/>
    </location>
</feature>
<reference evidence="17 19" key="10">
    <citation type="journal article" date="2015" name="G3 (Bethesda)">
        <title>Gene Model Annotations for Drosophila melanogaster: The Rule-Benders.</title>
        <authorList>
            <consortium name="FlyBase Consortium"/>
            <person name="Crosby M.A."/>
            <person name="Gramates L.S."/>
            <person name="Dos Santos G."/>
            <person name="Matthews B.B."/>
            <person name="St Pierre S.E."/>
            <person name="Zhou P."/>
            <person name="Schroeder A.J."/>
            <person name="Falls K."/>
            <person name="Emmert D.B."/>
            <person name="Russo S.M."/>
            <person name="Gelbart W.M."/>
            <person name="null"/>
        </authorList>
    </citation>
    <scope>NUCLEOTIDE SEQUENCE [LARGE SCALE GENOMIC DNA]</scope>
    <source>
        <strain evidence="19">Berkeley</strain>
    </source>
</reference>
<feature type="region of interest" description="Disordered" evidence="10">
    <location>
        <begin position="1713"/>
        <end position="1808"/>
    </location>
</feature>
<dbReference type="OrthoDB" id="303066at2759"/>
<feature type="transmembrane region" description="Helical" evidence="11">
    <location>
        <begin position="1022"/>
        <end position="1046"/>
    </location>
</feature>
<keyword evidence="19" id="KW-1185">Reference proteome</keyword>
<name>M9PCW8_DROME</name>
<keyword evidence="9" id="KW-0407">Ion channel</keyword>
<protein>
    <submittedName>
        <fullName evidence="17">Piezo, isoform O</fullName>
    </submittedName>
</protein>
<dbReference type="Pfam" id="PF24874">
    <property type="entry name" value="Piezo_THU9_anchor"/>
    <property type="match status" value="1"/>
</dbReference>
<feature type="transmembrane region" description="Helical" evidence="11">
    <location>
        <begin position="2264"/>
        <end position="2285"/>
    </location>
</feature>
<feature type="transmembrane region" description="Helical" evidence="11">
    <location>
        <begin position="2057"/>
        <end position="2081"/>
    </location>
</feature>
<dbReference type="GeneID" id="34112"/>
<feature type="compositionally biased region" description="Polar residues" evidence="10">
    <location>
        <begin position="731"/>
        <end position="741"/>
    </location>
</feature>
<feature type="transmembrane region" description="Helical" evidence="11">
    <location>
        <begin position="694"/>
        <end position="714"/>
    </location>
</feature>
<feature type="domain" description="Piezo transmembrane helical unit" evidence="14">
    <location>
        <begin position="2013"/>
        <end position="2131"/>
    </location>
</feature>
<evidence type="ECO:0000256" key="7">
    <source>
        <dbReference type="ARBA" id="ARBA00023065"/>
    </source>
</evidence>
<feature type="transmembrane region" description="Helical" evidence="11">
    <location>
        <begin position="1207"/>
        <end position="1231"/>
    </location>
</feature>
<feature type="transmembrane region" description="Helical" evidence="11">
    <location>
        <begin position="613"/>
        <end position="629"/>
    </location>
</feature>
<feature type="region of interest" description="Disordered" evidence="10">
    <location>
        <begin position="354"/>
        <end position="375"/>
    </location>
</feature>
<feature type="region of interest" description="Disordered" evidence="10">
    <location>
        <begin position="2809"/>
        <end position="2838"/>
    </location>
</feature>
<feature type="transmembrane region" description="Helical" evidence="11">
    <location>
        <begin position="588"/>
        <end position="606"/>
    </location>
</feature>
<keyword evidence="20" id="KW-1267">Proteomics identification</keyword>
<feature type="transmembrane region" description="Helical" evidence="11">
    <location>
        <begin position="2328"/>
        <end position="2345"/>
    </location>
</feature>
<feature type="region of interest" description="Disordered" evidence="10">
    <location>
        <begin position="1363"/>
        <end position="1384"/>
    </location>
</feature>
<feature type="transmembrane region" description="Helical" evidence="11">
    <location>
        <begin position="12"/>
        <end position="39"/>
    </location>
</feature>
<keyword evidence="6 11" id="KW-1133">Transmembrane helix</keyword>
<evidence type="ECO:0000256" key="11">
    <source>
        <dbReference type="SAM" id="Phobius"/>
    </source>
</evidence>
<reference evidence="17 19" key="5">
    <citation type="journal article" date="2002" name="Genome Biol.">
        <title>Heterochromatic sequences in a Drosophila whole-genome shotgun assembly.</title>
        <authorList>
            <person name="Hoskins R.A."/>
            <person name="Smith C.D."/>
            <person name="Carlson J.W."/>
            <person name="Carvalho A.B."/>
            <person name="Halpern A."/>
            <person name="Kaminker J.S."/>
            <person name="Kennedy C."/>
            <person name="Mungall C.J."/>
            <person name="Sullivan B.A."/>
            <person name="Sutton G.G."/>
            <person name="Yasuhara J.C."/>
            <person name="Wakimoto B.T."/>
            <person name="Myers E.W."/>
            <person name="Celniker S.E."/>
            <person name="Rubin G.M."/>
            <person name="Karpen G.H."/>
        </authorList>
    </citation>
    <scope>NUCLEOTIDE SEQUENCE [LARGE SCALE GENOMIC DNA]</scope>
    <source>
        <strain evidence="19">Berkeley</strain>
    </source>
</reference>
<feature type="transmembrane region" description="Helical" evidence="11">
    <location>
        <begin position="914"/>
        <end position="932"/>
    </location>
</feature>
<reference evidence="17 19" key="3">
    <citation type="journal article" date="2002" name="Genome Biol.">
        <title>Annotation of the Drosophila melanogaster euchromatic genome: a systematic review.</title>
        <authorList>
            <person name="Misra S."/>
            <person name="Crosby M.A."/>
            <person name="Mungall C.J."/>
            <person name="Matthews B.B."/>
            <person name="Campbell K.S."/>
            <person name="Hradecky P."/>
            <person name="Huang Y."/>
            <person name="Kaminker J.S."/>
            <person name="Millburn G.H."/>
            <person name="Prochnik S.E."/>
            <person name="Smith C.D."/>
            <person name="Tupy J.L."/>
            <person name="Whitfied E.J."/>
            <person name="Bayraktaroglu L."/>
            <person name="Berman B.P."/>
            <person name="Bettencourt B.R."/>
            <person name="Celniker S.E."/>
            <person name="de Grey A.D."/>
            <person name="Drysdale R.A."/>
            <person name="Harris N.L."/>
            <person name="Richter J."/>
            <person name="Russo S."/>
            <person name="Schroeder A.J."/>
            <person name="Shu S.Q."/>
            <person name="Stapleton M."/>
            <person name="Yamada C."/>
            <person name="Ashburner M."/>
            <person name="Gelbart W.M."/>
            <person name="Rubin G.M."/>
            <person name="Lewis S.E."/>
        </authorList>
    </citation>
    <scope>GENOME REANNOTATION</scope>
    <source>
        <strain evidence="19">Berkeley</strain>
    </source>
</reference>
<feature type="region of interest" description="Disordered" evidence="10">
    <location>
        <begin position="1879"/>
        <end position="1943"/>
    </location>
</feature>
<organism evidence="17 19">
    <name type="scientific">Drosophila melanogaster</name>
    <name type="common">Fruit fly</name>
    <dbReference type="NCBI Taxonomy" id="7227"/>
    <lineage>
        <taxon>Eukaryota</taxon>
        <taxon>Metazoa</taxon>
        <taxon>Ecdysozoa</taxon>
        <taxon>Arthropoda</taxon>
        <taxon>Hexapoda</taxon>
        <taxon>Insecta</taxon>
        <taxon>Pterygota</taxon>
        <taxon>Neoptera</taxon>
        <taxon>Endopterygota</taxon>
        <taxon>Diptera</taxon>
        <taxon>Brachycera</taxon>
        <taxon>Muscomorpha</taxon>
        <taxon>Ephydroidea</taxon>
        <taxon>Drosophilidae</taxon>
        <taxon>Drosophila</taxon>
        <taxon>Sophophora</taxon>
    </lineage>
</organism>
<keyword evidence="8 11" id="KW-0472">Membrane</keyword>
<feature type="transmembrane region" description="Helical" evidence="11">
    <location>
        <begin position="204"/>
        <end position="227"/>
    </location>
</feature>
<feature type="region of interest" description="Disordered" evidence="10">
    <location>
        <begin position="731"/>
        <end position="772"/>
    </location>
</feature>
<dbReference type="GO" id="GO:0008381">
    <property type="term" value="F:mechanosensitive monoatomic ion channel activity"/>
    <property type="evidence" value="ECO:0007669"/>
    <property type="project" value="InterPro"/>
</dbReference>
<feature type="compositionally biased region" description="Polar residues" evidence="10">
    <location>
        <begin position="363"/>
        <end position="375"/>
    </location>
</feature>
<feature type="transmembrane region" description="Helical" evidence="11">
    <location>
        <begin position="2437"/>
        <end position="2460"/>
    </location>
</feature>
<feature type="transmembrane region" description="Helical" evidence="11">
    <location>
        <begin position="257"/>
        <end position="278"/>
    </location>
</feature>
<dbReference type="PANTHER" id="PTHR47049">
    <property type="entry name" value="PIEZO-TYPE MECHANOSENSITIVE ION CHANNEL HOMOLOG"/>
    <property type="match status" value="1"/>
</dbReference>
<feature type="transmembrane region" description="Helical" evidence="11">
    <location>
        <begin position="518"/>
        <end position="536"/>
    </location>
</feature>
<feature type="compositionally biased region" description="Low complexity" evidence="10">
    <location>
        <begin position="1753"/>
        <end position="1764"/>
    </location>
</feature>
<feature type="region of interest" description="Disordered" evidence="10">
    <location>
        <begin position="2141"/>
        <end position="2163"/>
    </location>
</feature>
<dbReference type="Pfam" id="PF24871">
    <property type="entry name" value="Piezo_TM1-24"/>
    <property type="match status" value="1"/>
</dbReference>
<dbReference type="InterPro" id="IPR031805">
    <property type="entry name" value="Piezo_TM25-28"/>
</dbReference>
<feature type="compositionally biased region" description="Low complexity" evidence="10">
    <location>
        <begin position="1415"/>
        <end position="1430"/>
    </location>
</feature>
<feature type="transmembrane region" description="Helical" evidence="11">
    <location>
        <begin position="325"/>
        <end position="346"/>
    </location>
</feature>
<feature type="domain" description="Piezo non-specific cation channel cap" evidence="12">
    <location>
        <begin position="2496"/>
        <end position="2806"/>
    </location>
</feature>
<dbReference type="Pfam" id="PF12166">
    <property type="entry name" value="Piezo_cap"/>
    <property type="match status" value="1"/>
</dbReference>
<dbReference type="RefSeq" id="NP_001260229.2">
    <property type="nucleotide sequence ID" value="NM_001273300.2"/>
</dbReference>
<accession>M9PCW8</accession>
<feature type="compositionally biased region" description="Basic and acidic residues" evidence="10">
    <location>
        <begin position="1717"/>
        <end position="1735"/>
    </location>
</feature>
<keyword evidence="7" id="KW-0406">Ion transport</keyword>
<feature type="transmembrane region" description="Helical" evidence="11">
    <location>
        <begin position="548"/>
        <end position="568"/>
    </location>
</feature>
<dbReference type="CTD" id="34112"/>
<feature type="transmembrane region" description="Helical" evidence="11">
    <location>
        <begin position="1066"/>
        <end position="1091"/>
    </location>
</feature>
<feature type="transmembrane region" description="Helical" evidence="11">
    <location>
        <begin position="461"/>
        <end position="479"/>
    </location>
</feature>
<reference evidence="17 19" key="1">
    <citation type="journal article" date="2000" name="Science">
        <title>The genome sequence of Drosophila melanogaster.</title>
        <authorList>
            <person name="Adams M.D."/>
            <person name="Celniker S.E."/>
            <person name="Holt R.A."/>
            <person name="Evans C.A."/>
            <person name="Gocayne J.D."/>
            <person name="Amanatides P.G."/>
            <person name="Scherer S.E."/>
            <person name="Li P.W."/>
            <person name="Hoskins R.A."/>
            <person name="Galle R.F."/>
            <person name="George R.A."/>
            <person name="Lewis S.E."/>
            <person name="Richards S."/>
            <person name="Ashburner M."/>
            <person name="Henderson S.N."/>
            <person name="Sutton G.G."/>
            <person name="Wortman J.R."/>
            <person name="Yandell M.D."/>
            <person name="Zhang Q."/>
            <person name="Chen L.X."/>
            <person name="Brandon R.C."/>
            <person name="Rogers Y.H."/>
            <person name="Blazej R.G."/>
            <person name="Champe M."/>
            <person name="Pfeiffer B.D."/>
            <person name="Wan K.H."/>
            <person name="Doyle C."/>
            <person name="Baxter E.G."/>
            <person name="Helt G."/>
            <person name="Nelson C.R."/>
            <person name="Gabor G.L."/>
            <person name="Abril J.F."/>
            <person name="Agbayani A."/>
            <person name="An H.J."/>
            <person name="Andrews-Pfannkoch C."/>
            <person name="Baldwin D."/>
            <person name="Ballew R.M."/>
            <person name="Basu A."/>
            <person name="Baxendale J."/>
            <person name="Bayraktaroglu L."/>
            <person name="Beasley E.M."/>
            <person name="Beeson K.Y."/>
            <person name="Benos P.V."/>
            <person name="Berman B.P."/>
            <person name="Bhandari D."/>
            <person name="Bolshakov S."/>
            <person name="Borkova D."/>
            <person name="Botchan M.R."/>
            <person name="Bouck J."/>
            <person name="Brokstein P."/>
            <person name="Brottier P."/>
            <person name="Burtis K.C."/>
            <person name="Busam D.A."/>
            <person name="Butler H."/>
            <person name="Cadieu E."/>
            <person name="Center A."/>
            <person name="Chandra I."/>
            <person name="Cherry J.M."/>
            <person name="Cawley S."/>
            <person name="Dahlke C."/>
            <person name="Davenport L.B."/>
            <person name="Davies P."/>
            <person name="de Pablos B."/>
            <person name="Delcher A."/>
            <person name="Deng Z."/>
            <person name="Mays A.D."/>
            <person name="Dew I."/>
            <person name="Dietz S.M."/>
            <person name="Dodson K."/>
            <person name="Doup L.E."/>
            <person name="Downes M."/>
            <person name="Dugan-Rocha S."/>
            <person name="Dunkov B.C."/>
            <person name="Dunn P."/>
            <person name="Durbin K.J."/>
            <person name="Evangelista C.C."/>
            <person name="Ferraz C."/>
            <person name="Ferriera S."/>
            <person name="Fleischmann W."/>
            <person name="Fosler C."/>
            <person name="Gabrielian A.E."/>
            <person name="Garg N.S."/>
            <person name="Gelbart W.M."/>
            <person name="Glasser K."/>
            <person name="Glodek A."/>
            <person name="Gong F."/>
            <person name="Gorrell J.H."/>
            <person name="Gu Z."/>
            <person name="Guan P."/>
            <person name="Harris M."/>
            <person name="Harris N.L."/>
            <person name="Harvey D."/>
            <person name="Heiman T.J."/>
            <person name="Hernandez J.R."/>
            <person name="Houck J."/>
            <person name="Hostin D."/>
            <person name="Houston K.A."/>
            <person name="Howland T.J."/>
            <person name="Wei M.H."/>
            <person name="Ibegwam C."/>
            <person name="Jalali M."/>
            <person name="Kalush F."/>
            <person name="Karpen G.H."/>
            <person name="Ke Z."/>
            <person name="Kennison J.A."/>
            <person name="Ketchum K.A."/>
            <person name="Kimmel B.E."/>
            <person name="Kodira C.D."/>
            <person name="Kraft C."/>
            <person name="Kravitz S."/>
            <person name="Kulp D."/>
            <person name="Lai Z."/>
            <person name="Lasko P."/>
            <person name="Lei Y."/>
            <person name="Levitsky A.A."/>
            <person name="Li J."/>
            <person name="Li Z."/>
            <person name="Liang Y."/>
            <person name="Lin X."/>
            <person name="Liu X."/>
            <person name="Mattei B."/>
            <person name="McIntosh T.C."/>
            <person name="McLeod M.P."/>
            <person name="McPherson D."/>
            <person name="Merkulov G."/>
            <person name="Milshina N.V."/>
            <person name="Mobarry C."/>
            <person name="Morris J."/>
            <person name="Moshrefi A."/>
            <person name="Mount S.M."/>
            <person name="Moy M."/>
            <person name="Murphy B."/>
            <person name="Murphy L."/>
            <person name="Muzny D.M."/>
            <person name="Nelson D.L."/>
            <person name="Nelson D.R."/>
            <person name="Nelson K.A."/>
            <person name="Nixon K."/>
            <person name="Nusskern D.R."/>
            <person name="Pacleb J.M."/>
            <person name="Palazzolo M."/>
            <person name="Pittman G.S."/>
            <person name="Pan S."/>
            <person name="Pollard J."/>
            <person name="Puri V."/>
            <person name="Reese M.G."/>
            <person name="Reinert K."/>
            <person name="Remington K."/>
            <person name="Saunders R.D."/>
            <person name="Scheeler F."/>
            <person name="Shen H."/>
            <person name="Shue B.C."/>
            <person name="Siden-Kiamos I."/>
            <person name="Simpson M."/>
            <person name="Skupski M.P."/>
            <person name="Smith T."/>
            <person name="Spier E."/>
            <person name="Spradling A.C."/>
            <person name="Stapleton M."/>
            <person name="Strong R."/>
            <person name="Sun E."/>
            <person name="Svirskas R."/>
            <person name="Tector C."/>
            <person name="Turner R."/>
            <person name="Venter E."/>
            <person name="Wang A.H."/>
            <person name="Wang X."/>
            <person name="Wang Z.Y."/>
            <person name="Wassarman D.A."/>
            <person name="Weinstock G.M."/>
            <person name="Weissenbach J."/>
            <person name="Williams S.M."/>
            <person name="WoodageT"/>
            <person name="Worley K.C."/>
            <person name="Wu D."/>
            <person name="Yang S."/>
            <person name="Yao Q.A."/>
            <person name="Ye J."/>
            <person name="Yeh R.F."/>
            <person name="Zaveri J.S."/>
            <person name="Zhan M."/>
            <person name="Zhang G."/>
            <person name="Zhao Q."/>
            <person name="Zheng L."/>
            <person name="Zheng X.H."/>
            <person name="Zhong F.N."/>
            <person name="Zhong W."/>
            <person name="Zhou X."/>
            <person name="Zhu S."/>
            <person name="Zhu X."/>
            <person name="Smith H.O."/>
            <person name="Gibbs R.A."/>
            <person name="Myers E.W."/>
            <person name="Rubin G.M."/>
            <person name="Venter J.C."/>
        </authorList>
    </citation>
    <scope>NUCLEOTIDE SEQUENCE [LARGE SCALE GENOMIC DNA]</scope>
    <source>
        <strain evidence="19">Berkeley</strain>
    </source>
</reference>
<feature type="compositionally biased region" description="Polar residues" evidence="10">
    <location>
        <begin position="1614"/>
        <end position="1638"/>
    </location>
</feature>
<feature type="compositionally biased region" description="Basic and acidic residues" evidence="10">
    <location>
        <begin position="1363"/>
        <end position="1381"/>
    </location>
</feature>
<feature type="transmembrane region" description="Helical" evidence="11">
    <location>
        <begin position="1275"/>
        <end position="1293"/>
    </location>
</feature>
<keyword evidence="4" id="KW-1003">Cell membrane</keyword>
<reference evidence="17 19" key="2">
    <citation type="journal article" date="2002" name="Genome Biol.">
        <title>Finishing a whole-genome shotgun: release 3 of the Drosophila melanogaster euchromatic genome sequence.</title>
        <authorList>
            <person name="Celniker S.E."/>
            <person name="Wheeler D.A."/>
            <person name="Kronmiller B."/>
            <person name="Carlson J.W."/>
            <person name="Halpern A."/>
            <person name="Patel S."/>
            <person name="Adams M."/>
            <person name="Champe M."/>
            <person name="Dugan S.P."/>
            <person name="Frise E."/>
            <person name="Hodgson A."/>
            <person name="George R.A."/>
            <person name="Hoskins R.A."/>
            <person name="Laverty T."/>
            <person name="Muzny D.M."/>
            <person name="Nelson C.R."/>
            <person name="Pacleb J.M."/>
            <person name="Park S."/>
            <person name="Pfeiffer B.D."/>
            <person name="Richards S."/>
            <person name="Sodergren E.J."/>
            <person name="Svirskas R."/>
            <person name="Tabor P.E."/>
            <person name="Wan K."/>
            <person name="Stapleton M."/>
            <person name="Sutton G.G."/>
            <person name="Venter C."/>
            <person name="Weinstock G."/>
            <person name="Scherer S.E."/>
            <person name="Myers E.W."/>
            <person name="Gibbs R.A."/>
            <person name="Rubin G.M."/>
        </authorList>
    </citation>
    <scope>NUCLEOTIDE SEQUENCE [LARGE SCALE GENOMIC DNA]</scope>
    <source>
        <strain evidence="19">Berkeley</strain>
    </source>
</reference>
<feature type="compositionally biased region" description="Basic and acidic residues" evidence="10">
    <location>
        <begin position="1784"/>
        <end position="1798"/>
    </location>
</feature>
<feature type="transmembrane region" description="Helical" evidence="11">
    <location>
        <begin position="1147"/>
        <end position="1168"/>
    </location>
</feature>
<evidence type="ECO:0000313" key="18">
    <source>
        <dbReference type="FlyBase" id="FBgn0264953"/>
    </source>
</evidence>
<feature type="transmembrane region" description="Helical" evidence="11">
    <location>
        <begin position="999"/>
        <end position="1015"/>
    </location>
</feature>
<reference evidence="17 19" key="6">
    <citation type="journal article" date="2005" name="PLoS Comput. Biol.">
        <title>Combined evidence annotation of transposable elements in genome sequences.</title>
        <authorList>
            <person name="Quesneville H."/>
            <person name="Bergman C.M."/>
            <person name="Andrieu O."/>
            <person name="Autard D."/>
            <person name="Nouaud D."/>
            <person name="Ashburner M."/>
            <person name="Anxolabehere D."/>
        </authorList>
    </citation>
    <scope>NUCLEOTIDE SEQUENCE [LARGE SCALE GENOMIC DNA]</scope>
    <source>
        <strain evidence="19">Berkeley</strain>
    </source>
</reference>
<feature type="transmembrane region" description="Helical" evidence="11">
    <location>
        <begin position="2297"/>
        <end position="2316"/>
    </location>
</feature>
<feature type="compositionally biased region" description="Low complexity" evidence="10">
    <location>
        <begin position="1908"/>
        <end position="1921"/>
    </location>
</feature>
<feature type="transmembrane region" description="Helical" evidence="11">
    <location>
        <begin position="403"/>
        <end position="421"/>
    </location>
</feature>
<dbReference type="BioGRID-ORCS" id="34112">
    <property type="hits" value="0 hits in 3 CRISPR screens"/>
</dbReference>
<evidence type="ECO:0000256" key="1">
    <source>
        <dbReference type="ARBA" id="ARBA00004651"/>
    </source>
</evidence>